<keyword evidence="1" id="KW-0711">Selenium</keyword>
<dbReference type="Gene3D" id="3.40.250.10">
    <property type="entry name" value="Rhodanese-like domain"/>
    <property type="match status" value="1"/>
</dbReference>
<dbReference type="InterPro" id="IPR058840">
    <property type="entry name" value="AAA_SelU"/>
</dbReference>
<sequence length="349" mass="38008">MAVELASLADLDRLGIDEIIDVRSPSEYAEDHLPGAVNLPVLSDAERARVGTVYVQQDRFLARKLGAALVARNAAAHLEGPLADRDGGWRPLVYCWRGGQRSGSFASILSQIGWRVELLRGGYRSFRRLVVRALYDDPLPFRVVLVDGMTGTGKTEMLAHLAAAGAQVVDLEGLAAHRGSLFGAVAGGQPPQKLFESRLAMQLFRLDPARPVFVEAESAKVGERILPPALWAAMKRADHVRLEAPRPVRAAYLARAYADLTADRAALLAVLEKLAPYHGHAQVEAWQALARAGAFAALAEELIAAHYDPRYAKSARRRAPPRAVARLEQLEPEEFAQAARRIRGAVEGD</sequence>
<dbReference type="OrthoDB" id="9808735at2"/>
<dbReference type="GO" id="GO:0002098">
    <property type="term" value="P:tRNA wobble uridine modification"/>
    <property type="evidence" value="ECO:0007669"/>
    <property type="project" value="InterPro"/>
</dbReference>
<dbReference type="PANTHER" id="PTHR30401">
    <property type="entry name" value="TRNA 2-SELENOURIDINE SYNTHASE"/>
    <property type="match status" value="1"/>
</dbReference>
<dbReference type="GO" id="GO:0004792">
    <property type="term" value="F:thiosulfate-cyanide sulfurtransferase activity"/>
    <property type="evidence" value="ECO:0007669"/>
    <property type="project" value="InterPro"/>
</dbReference>
<dbReference type="PROSITE" id="PS00380">
    <property type="entry name" value="RHODANESE_1"/>
    <property type="match status" value="1"/>
</dbReference>
<dbReference type="PROSITE" id="PS50206">
    <property type="entry name" value="RHODANESE_3"/>
    <property type="match status" value="1"/>
</dbReference>
<dbReference type="EMBL" id="QNTQ01000004">
    <property type="protein sequence ID" value="RBI86544.1"/>
    <property type="molecule type" value="Genomic_DNA"/>
</dbReference>
<dbReference type="Pfam" id="PF00581">
    <property type="entry name" value="Rhodanese"/>
    <property type="match status" value="1"/>
</dbReference>
<dbReference type="InterPro" id="IPR036873">
    <property type="entry name" value="Rhodanese-like_dom_sf"/>
</dbReference>
<keyword evidence="4" id="KW-1185">Reference proteome</keyword>
<feature type="domain" description="Rhodanese" evidence="2">
    <location>
        <begin position="19"/>
        <end position="131"/>
    </location>
</feature>
<comment type="caution">
    <text evidence="3">The sequence shown here is derived from an EMBL/GenBank/DDBJ whole genome shotgun (WGS) entry which is preliminary data.</text>
</comment>
<dbReference type="InterPro" id="IPR001763">
    <property type="entry name" value="Rhodanese-like_dom"/>
</dbReference>
<dbReference type="NCBIfam" id="NF008752">
    <property type="entry name" value="PRK11784.1-4"/>
    <property type="match status" value="1"/>
</dbReference>
<dbReference type="InterPro" id="IPR001307">
    <property type="entry name" value="Thiosulphate_STrfase_CS"/>
</dbReference>
<evidence type="ECO:0000313" key="3">
    <source>
        <dbReference type="EMBL" id="RBI86544.1"/>
    </source>
</evidence>
<evidence type="ECO:0000256" key="1">
    <source>
        <dbReference type="ARBA" id="ARBA00023266"/>
    </source>
</evidence>
<dbReference type="NCBIfam" id="NF008750">
    <property type="entry name" value="PRK11784.1-2"/>
    <property type="match status" value="1"/>
</dbReference>
<dbReference type="SUPFAM" id="SSF52821">
    <property type="entry name" value="Rhodanese/Cell cycle control phosphatase"/>
    <property type="match status" value="1"/>
</dbReference>
<proteinExistence type="predicted"/>
<dbReference type="Proteomes" id="UP000253370">
    <property type="component" value="Unassembled WGS sequence"/>
</dbReference>
<gene>
    <name evidence="3" type="ORF">DRV85_03685</name>
</gene>
<accession>A0A365UD68</accession>
<evidence type="ECO:0000313" key="4">
    <source>
        <dbReference type="Proteomes" id="UP000253370"/>
    </source>
</evidence>
<dbReference type="NCBIfam" id="TIGR03167">
    <property type="entry name" value="tRNA_sel_U_synt"/>
    <property type="match status" value="1"/>
</dbReference>
<dbReference type="RefSeq" id="WP_113288094.1">
    <property type="nucleotide sequence ID" value="NZ_QNTQ01000004.1"/>
</dbReference>
<dbReference type="GO" id="GO:0043828">
    <property type="term" value="F:tRNA 2-selenouridine synthase activity"/>
    <property type="evidence" value="ECO:0007669"/>
    <property type="project" value="InterPro"/>
</dbReference>
<dbReference type="SMART" id="SM00450">
    <property type="entry name" value="RHOD"/>
    <property type="match status" value="1"/>
</dbReference>
<name>A0A365UD68_9RHOB</name>
<protein>
    <submittedName>
        <fullName evidence="3">tRNA 2-selenouridine(34) synthase MnmH</fullName>
    </submittedName>
</protein>
<organism evidence="3 4">
    <name type="scientific">Rhodosalinus halophilus</name>
    <dbReference type="NCBI Taxonomy" id="2259333"/>
    <lineage>
        <taxon>Bacteria</taxon>
        <taxon>Pseudomonadati</taxon>
        <taxon>Pseudomonadota</taxon>
        <taxon>Alphaproteobacteria</taxon>
        <taxon>Rhodobacterales</taxon>
        <taxon>Paracoccaceae</taxon>
        <taxon>Rhodosalinus</taxon>
    </lineage>
</organism>
<dbReference type="Pfam" id="PF26341">
    <property type="entry name" value="AAA_SelU"/>
    <property type="match status" value="1"/>
</dbReference>
<evidence type="ECO:0000259" key="2">
    <source>
        <dbReference type="PROSITE" id="PS50206"/>
    </source>
</evidence>
<dbReference type="AlphaFoldDB" id="A0A365UD68"/>
<dbReference type="InterPro" id="IPR017582">
    <property type="entry name" value="SelU"/>
</dbReference>
<reference evidence="3 4" key="1">
    <citation type="submission" date="2018-07" db="EMBL/GenBank/DDBJ databases">
        <title>Rhodosalinus sp. strain E84T genomic sequence and assembly.</title>
        <authorList>
            <person name="Liu Z.-W."/>
            <person name="Lu D.-C."/>
        </authorList>
    </citation>
    <scope>NUCLEOTIDE SEQUENCE [LARGE SCALE GENOMIC DNA]</scope>
    <source>
        <strain evidence="3 4">E84</strain>
    </source>
</reference>
<dbReference type="PANTHER" id="PTHR30401:SF0">
    <property type="entry name" value="TRNA 2-SELENOURIDINE SYNTHASE"/>
    <property type="match status" value="1"/>
</dbReference>